<protein>
    <recommendedName>
        <fullName evidence="4">Cation transporter</fullName>
    </recommendedName>
</protein>
<keyword evidence="1" id="KW-0472">Membrane</keyword>
<keyword evidence="1" id="KW-1133">Transmembrane helix</keyword>
<proteinExistence type="predicted"/>
<feature type="transmembrane region" description="Helical" evidence="1">
    <location>
        <begin position="31"/>
        <end position="50"/>
    </location>
</feature>
<evidence type="ECO:0000256" key="1">
    <source>
        <dbReference type="SAM" id="Phobius"/>
    </source>
</evidence>
<organism evidence="2 3">
    <name type="scientific">Azospirillum picis</name>
    <dbReference type="NCBI Taxonomy" id="488438"/>
    <lineage>
        <taxon>Bacteria</taxon>
        <taxon>Pseudomonadati</taxon>
        <taxon>Pseudomonadota</taxon>
        <taxon>Alphaproteobacteria</taxon>
        <taxon>Rhodospirillales</taxon>
        <taxon>Azospirillaceae</taxon>
        <taxon>Azospirillum</taxon>
    </lineage>
</organism>
<accession>A0ABU0MJJ7</accession>
<comment type="caution">
    <text evidence="2">The sequence shown here is derived from an EMBL/GenBank/DDBJ whole genome shotgun (WGS) entry which is preliminary data.</text>
</comment>
<evidence type="ECO:0000313" key="3">
    <source>
        <dbReference type="Proteomes" id="UP001244552"/>
    </source>
</evidence>
<evidence type="ECO:0008006" key="4">
    <source>
        <dbReference type="Google" id="ProtNLM"/>
    </source>
</evidence>
<evidence type="ECO:0000313" key="2">
    <source>
        <dbReference type="EMBL" id="MDQ0533637.1"/>
    </source>
</evidence>
<name>A0ABU0MJJ7_9PROT</name>
<reference evidence="2 3" key="1">
    <citation type="submission" date="2023-07" db="EMBL/GenBank/DDBJ databases">
        <title>Genomic Encyclopedia of Type Strains, Phase IV (KMG-IV): sequencing the most valuable type-strain genomes for metagenomic binning, comparative biology and taxonomic classification.</title>
        <authorList>
            <person name="Goeker M."/>
        </authorList>
    </citation>
    <scope>NUCLEOTIDE SEQUENCE [LARGE SCALE GENOMIC DNA]</scope>
    <source>
        <strain evidence="2 3">DSM 19922</strain>
    </source>
</reference>
<keyword evidence="1" id="KW-0812">Transmembrane</keyword>
<keyword evidence="3" id="KW-1185">Reference proteome</keyword>
<gene>
    <name evidence="2" type="ORF">QO018_002495</name>
</gene>
<dbReference type="EMBL" id="JAUSVU010000007">
    <property type="protein sequence ID" value="MDQ0533637.1"/>
    <property type="molecule type" value="Genomic_DNA"/>
</dbReference>
<dbReference type="Proteomes" id="UP001244552">
    <property type="component" value="Unassembled WGS sequence"/>
</dbReference>
<dbReference type="RefSeq" id="WP_209982089.1">
    <property type="nucleotide sequence ID" value="NZ_JAGINO010000007.1"/>
</dbReference>
<sequence>MRPLAGPCRFRASHTTGHHIRSDGSRHDLHIVWTMFDAVLNALLLLLVGLEATMVIS</sequence>